<dbReference type="Gene3D" id="1.10.8.10">
    <property type="entry name" value="DNA helicase RuvA subunit, C-terminal domain"/>
    <property type="match status" value="1"/>
</dbReference>
<feature type="compositionally biased region" description="Basic and acidic residues" evidence="15">
    <location>
        <begin position="878"/>
        <end position="887"/>
    </location>
</feature>
<dbReference type="InterPro" id="IPR057992">
    <property type="entry name" value="TPR_SYVN1_N"/>
</dbReference>
<feature type="transmembrane region" description="Helical" evidence="16">
    <location>
        <begin position="299"/>
        <end position="324"/>
    </location>
</feature>
<dbReference type="GO" id="GO:0005789">
    <property type="term" value="C:endoplasmic reticulum membrane"/>
    <property type="evidence" value="ECO:0007669"/>
    <property type="project" value="UniProtKB-SubCell"/>
</dbReference>
<dbReference type="GO" id="GO:0061630">
    <property type="term" value="F:ubiquitin protein ligase activity"/>
    <property type="evidence" value="ECO:0007669"/>
    <property type="project" value="UniProtKB-EC"/>
</dbReference>
<dbReference type="InterPro" id="IPR003892">
    <property type="entry name" value="CUE"/>
</dbReference>
<dbReference type="CDD" id="cd14421">
    <property type="entry name" value="CUE_AMFR"/>
    <property type="match status" value="1"/>
</dbReference>
<dbReference type="FunFam" id="3.30.40.10:FF:000149">
    <property type="entry name" value="E3 ubiquitin-protein ligase AMFR"/>
    <property type="match status" value="1"/>
</dbReference>
<evidence type="ECO:0000256" key="3">
    <source>
        <dbReference type="ARBA" id="ARBA00022679"/>
    </source>
</evidence>
<dbReference type="GO" id="GO:0008270">
    <property type="term" value="F:zinc ion binding"/>
    <property type="evidence" value="ECO:0007669"/>
    <property type="project" value="UniProtKB-KW"/>
</dbReference>
<proteinExistence type="predicted"/>
<protein>
    <recommendedName>
        <fullName evidence="13">E3 ubiquitin-protein ligase AMFR</fullName>
        <ecNumber evidence="12">2.3.2.36</ecNumber>
    </recommendedName>
    <alternativeName>
        <fullName evidence="14">Autocrine motility factor receptor</fullName>
    </alternativeName>
</protein>
<accession>A0A182ITR8</accession>
<dbReference type="GO" id="GO:0000151">
    <property type="term" value="C:ubiquitin ligase complex"/>
    <property type="evidence" value="ECO:0007669"/>
    <property type="project" value="TreeGrafter"/>
</dbReference>
<keyword evidence="8" id="KW-0862">Zinc</keyword>
<name>A0A182ITR8_ANOAO</name>
<comment type="catalytic activity">
    <reaction evidence="11">
        <text>[E2 ubiquitin-conjugating enzyme]-S-ubiquitinyl-L-cysteine + [acceptor protein]-L-cysteine = [E2 ubiquitin-conjugating enzyme]-L-cysteine + [acceptor protein]-S-ubiquitinyl-L-cysteine.</text>
        <dbReference type="EC" id="2.3.2.36"/>
    </reaction>
</comment>
<comment type="pathway">
    <text evidence="2">Protein modification; protein ubiquitination.</text>
</comment>
<feature type="transmembrane region" description="Helical" evidence="16">
    <location>
        <begin position="401"/>
        <end position="422"/>
    </location>
</feature>
<keyword evidence="5" id="KW-0479">Metal-binding</keyword>
<evidence type="ECO:0000256" key="16">
    <source>
        <dbReference type="SAM" id="Phobius"/>
    </source>
</evidence>
<keyword evidence="10 16" id="KW-0472">Membrane</keyword>
<dbReference type="EnsemblMetazoa" id="AATE005336-RA">
    <property type="protein sequence ID" value="AATE005336-PA.1"/>
    <property type="gene ID" value="AATE005336"/>
</dbReference>
<dbReference type="FunFam" id="1.10.8.10:FF:000026">
    <property type="entry name" value="E3 ubiquitin-protein ligase AMFR"/>
    <property type="match status" value="1"/>
</dbReference>
<comment type="subcellular location">
    <subcellularLocation>
        <location evidence="1">Endoplasmic reticulum membrane</location>
        <topology evidence="1">Multi-pass membrane protein</topology>
    </subcellularLocation>
</comment>
<dbReference type="GO" id="GO:0006511">
    <property type="term" value="P:ubiquitin-dependent protein catabolic process"/>
    <property type="evidence" value="ECO:0007669"/>
    <property type="project" value="TreeGrafter"/>
</dbReference>
<feature type="region of interest" description="Disordered" evidence="15">
    <location>
        <begin position="149"/>
        <end position="171"/>
    </location>
</feature>
<feature type="compositionally biased region" description="Low complexity" evidence="15">
    <location>
        <begin position="801"/>
        <end position="812"/>
    </location>
</feature>
<evidence type="ECO:0000256" key="8">
    <source>
        <dbReference type="ARBA" id="ARBA00022833"/>
    </source>
</evidence>
<keyword evidence="3" id="KW-0808">Transferase</keyword>
<dbReference type="CDD" id="cd16455">
    <property type="entry name" value="RING-H2_AMFR"/>
    <property type="match status" value="1"/>
</dbReference>
<evidence type="ECO:0000256" key="1">
    <source>
        <dbReference type="ARBA" id="ARBA00004477"/>
    </source>
</evidence>
<dbReference type="PANTHER" id="PTHR15067">
    <property type="entry name" value="E3 UBIQUITIN-PROTEIN LIGASE RNF8"/>
    <property type="match status" value="1"/>
</dbReference>
<sequence>MPVALNGSIPLPSVRVYTSVTVLMMSVCLYYALTMTSDPNWRQHTNVTSVGPTISTAAVSSVAGSSSASTAASSSPSSSNSVASSSSVIMNAGHTGALEGAAGGHAIVDGGGKMDVSPGAGASLLTVQEMDTLEEKILAAADLPDLRQMLRGTDDHPGDGESGEERNDEPWVGNDTRTVGAYLKDTVSFMATEPFCIWTLINTAYCCLILLGKSIQKFVFGELRISEQQHMKDKFWNFIFYKFIFVFGVVNVQYLYEVILWVSWFSALGFLHLLSQLSKDRFEYLSFSPTTPGWSHFRLISLLVAILTLSGFMVMISIGVGVFVGGFNTFAFMAAECILLAIRTLHVLIRYGMFLHDMRQGGIANESISWDKRGPVAYYIEQTFEVAALMVDFVHHVHMLLWSNIFLSMASLVIIMQLRYLFNEIQRKIKKHRNYLWVLNHMEKSYPLATSEDLKQNSDNCAICWEKMETARKLPCAHLFHNSCLQSWLEQDTSCPTCRLGLSVHQHGGPRGNPLLPNDIRIDDQEATVGGGRTANNHFFHFNGSRYVSWLPNFSVEVTHINNMLRPVDTIPLTAAAVVNHTSQVRNMARHVQEMFPRYPLSVLIADLQVSHSIEVTIDNILEGRLQVPSRFEAGTAAGDDAASFDDDEDTTPLQRAGTSSATVASATVPPFHQTVDDEEDNDDEYYPATVTDELSTSSSHTPTRTPPNSSSGSSLSSLSAPAGYEVERGTNIFGSYDTLLRDESAEETTIPLGDRFSKSPEEREKILQRRKEQLLAMARRKYLEKNKSKLNQLAAPIAGTSSATCSSSSSTVRHRNKSCMETSPTTTTPTSTTTASVPDEGETPTNRSTIERAKSNPSLSSLHQQSLEMQLQSQQERLLEHSDSSF</sequence>
<evidence type="ECO:0000256" key="9">
    <source>
        <dbReference type="ARBA" id="ARBA00022989"/>
    </source>
</evidence>
<evidence type="ECO:0000256" key="14">
    <source>
        <dbReference type="ARBA" id="ARBA00076914"/>
    </source>
</evidence>
<dbReference type="SMART" id="SM00184">
    <property type="entry name" value="RING"/>
    <property type="match status" value="1"/>
</dbReference>
<evidence type="ECO:0000256" key="5">
    <source>
        <dbReference type="ARBA" id="ARBA00022723"/>
    </source>
</evidence>
<evidence type="ECO:0000256" key="15">
    <source>
        <dbReference type="SAM" id="MobiDB-lite"/>
    </source>
</evidence>
<dbReference type="Gene3D" id="3.30.40.10">
    <property type="entry name" value="Zinc/RING finger domain, C3HC4 (zinc finger)"/>
    <property type="match status" value="1"/>
</dbReference>
<feature type="compositionally biased region" description="Low complexity" evidence="15">
    <location>
        <begin position="859"/>
        <end position="877"/>
    </location>
</feature>
<feature type="region of interest" description="Disordered" evidence="15">
    <location>
        <begin position="799"/>
        <end position="887"/>
    </location>
</feature>
<dbReference type="VEuPathDB" id="VectorBase:AATE005336"/>
<feature type="compositionally biased region" description="Basic and acidic residues" evidence="15">
    <location>
        <begin position="152"/>
        <end position="169"/>
    </location>
</feature>
<dbReference type="InterPro" id="IPR013083">
    <property type="entry name" value="Znf_RING/FYVE/PHD"/>
</dbReference>
<keyword evidence="4 16" id="KW-0812">Transmembrane</keyword>
<evidence type="ECO:0000256" key="4">
    <source>
        <dbReference type="ARBA" id="ARBA00022692"/>
    </source>
</evidence>
<keyword evidence="7" id="KW-0256">Endoplasmic reticulum</keyword>
<evidence type="ECO:0000313" key="17">
    <source>
        <dbReference type="EnsemblMetazoa" id="AATE005336-PA.1"/>
    </source>
</evidence>
<evidence type="ECO:0000256" key="2">
    <source>
        <dbReference type="ARBA" id="ARBA00004906"/>
    </source>
</evidence>
<dbReference type="PROSITE" id="PS50089">
    <property type="entry name" value="ZF_RING_2"/>
    <property type="match status" value="1"/>
</dbReference>
<feature type="compositionally biased region" description="Acidic residues" evidence="15">
    <location>
        <begin position="677"/>
        <end position="686"/>
    </location>
</feature>
<reference evidence="17" key="1">
    <citation type="submission" date="2022-08" db="UniProtKB">
        <authorList>
            <consortium name="EnsemblMetazoa"/>
        </authorList>
    </citation>
    <scope>IDENTIFICATION</scope>
    <source>
        <strain evidence="17">EBRO</strain>
    </source>
</reference>
<dbReference type="EC" id="2.3.2.36" evidence="12"/>
<dbReference type="Pfam" id="PF25563">
    <property type="entry name" value="TPR_SYVN1_N"/>
    <property type="match status" value="1"/>
</dbReference>
<feature type="compositionally biased region" description="Low complexity" evidence="15">
    <location>
        <begin position="695"/>
        <end position="720"/>
    </location>
</feature>
<dbReference type="GO" id="GO:0030968">
    <property type="term" value="P:endoplasmic reticulum unfolded protein response"/>
    <property type="evidence" value="ECO:0007669"/>
    <property type="project" value="TreeGrafter"/>
</dbReference>
<organism evidence="17">
    <name type="scientific">Anopheles atroparvus</name>
    <name type="common">European mosquito</name>
    <dbReference type="NCBI Taxonomy" id="41427"/>
    <lineage>
        <taxon>Eukaryota</taxon>
        <taxon>Metazoa</taxon>
        <taxon>Ecdysozoa</taxon>
        <taxon>Arthropoda</taxon>
        <taxon>Hexapoda</taxon>
        <taxon>Insecta</taxon>
        <taxon>Pterygota</taxon>
        <taxon>Neoptera</taxon>
        <taxon>Endopterygota</taxon>
        <taxon>Diptera</taxon>
        <taxon>Nematocera</taxon>
        <taxon>Culicoidea</taxon>
        <taxon>Culicidae</taxon>
        <taxon>Anophelinae</taxon>
        <taxon>Anopheles</taxon>
    </lineage>
</organism>
<keyword evidence="9 16" id="KW-1133">Transmembrane helix</keyword>
<evidence type="ECO:0000256" key="10">
    <source>
        <dbReference type="ARBA" id="ARBA00023136"/>
    </source>
</evidence>
<dbReference type="GO" id="GO:0005829">
    <property type="term" value="C:cytosol"/>
    <property type="evidence" value="ECO:0007669"/>
    <property type="project" value="TreeGrafter"/>
</dbReference>
<evidence type="ECO:0000256" key="6">
    <source>
        <dbReference type="ARBA" id="ARBA00022771"/>
    </source>
</evidence>
<feature type="compositionally biased region" description="Low complexity" evidence="15">
    <location>
        <begin position="823"/>
        <end position="835"/>
    </location>
</feature>
<dbReference type="Pfam" id="PF13639">
    <property type="entry name" value="zf-RING_2"/>
    <property type="match status" value="1"/>
</dbReference>
<dbReference type="InterPro" id="IPR001841">
    <property type="entry name" value="Znf_RING"/>
</dbReference>
<feature type="compositionally biased region" description="Low complexity" evidence="15">
    <location>
        <begin position="659"/>
        <end position="669"/>
    </location>
</feature>
<dbReference type="GO" id="GO:0070936">
    <property type="term" value="P:protein K48-linked ubiquitination"/>
    <property type="evidence" value="ECO:0007669"/>
    <property type="project" value="TreeGrafter"/>
</dbReference>
<dbReference type="SUPFAM" id="SSF57850">
    <property type="entry name" value="RING/U-box"/>
    <property type="match status" value="1"/>
</dbReference>
<keyword evidence="6" id="KW-0863">Zinc-finger</keyword>
<evidence type="ECO:0000256" key="13">
    <source>
        <dbReference type="ARBA" id="ARBA00069722"/>
    </source>
</evidence>
<evidence type="ECO:0000256" key="11">
    <source>
        <dbReference type="ARBA" id="ARBA00034438"/>
    </source>
</evidence>
<feature type="region of interest" description="Disordered" evidence="15">
    <location>
        <begin position="637"/>
        <end position="723"/>
    </location>
</feature>
<dbReference type="SMART" id="SM00546">
    <property type="entry name" value="CUE"/>
    <property type="match status" value="1"/>
</dbReference>
<dbReference type="PROSITE" id="PS51140">
    <property type="entry name" value="CUE"/>
    <property type="match status" value="1"/>
</dbReference>
<dbReference type="STRING" id="41427.A0A182ITR8"/>
<dbReference type="GO" id="GO:0043130">
    <property type="term" value="F:ubiquitin binding"/>
    <property type="evidence" value="ECO:0007669"/>
    <property type="project" value="InterPro"/>
</dbReference>
<evidence type="ECO:0000256" key="7">
    <source>
        <dbReference type="ARBA" id="ARBA00022824"/>
    </source>
</evidence>
<feature type="transmembrane region" description="Helical" evidence="16">
    <location>
        <begin position="14"/>
        <end position="33"/>
    </location>
</feature>
<evidence type="ECO:0000256" key="12">
    <source>
        <dbReference type="ARBA" id="ARBA00034523"/>
    </source>
</evidence>
<dbReference type="PANTHER" id="PTHR15067:SF5">
    <property type="entry name" value="E3 UBIQUITIN-PROTEIN LIGASE AMFR"/>
    <property type="match status" value="1"/>
</dbReference>
<dbReference type="Pfam" id="PF02845">
    <property type="entry name" value="CUE"/>
    <property type="match status" value="1"/>
</dbReference>
<dbReference type="AlphaFoldDB" id="A0A182ITR8"/>